<dbReference type="GO" id="GO:0005634">
    <property type="term" value="C:nucleus"/>
    <property type="evidence" value="ECO:0007669"/>
    <property type="project" value="UniProtKB-SubCell"/>
</dbReference>
<keyword evidence="5" id="KW-1185">Reference proteome</keyword>
<reference evidence="4 5" key="1">
    <citation type="submission" date="2024-01" db="EMBL/GenBank/DDBJ databases">
        <title>The genomes of 5 underutilized Papilionoideae crops provide insights into root nodulation and disease resistanc.</title>
        <authorList>
            <person name="Yuan L."/>
        </authorList>
    </citation>
    <scope>NUCLEOTIDE SEQUENCE [LARGE SCALE GENOMIC DNA]</scope>
    <source>
        <strain evidence="4">ZHUSHIDOU_FW_LH</strain>
        <tissue evidence="4">Leaf</tissue>
    </source>
</reference>
<feature type="domain" description="RST" evidence="3">
    <location>
        <begin position="1"/>
        <end position="65"/>
    </location>
</feature>
<dbReference type="EMBL" id="JAYWIO010000007">
    <property type="protein sequence ID" value="KAK7252432.1"/>
    <property type="molecule type" value="Genomic_DNA"/>
</dbReference>
<protein>
    <recommendedName>
        <fullName evidence="3">RST domain-containing protein</fullName>
    </recommendedName>
</protein>
<dbReference type="Proteomes" id="UP001372338">
    <property type="component" value="Unassembled WGS sequence"/>
</dbReference>
<dbReference type="InterPro" id="IPR044964">
    <property type="entry name" value="RCD1/SRO1-5"/>
</dbReference>
<evidence type="ECO:0000313" key="5">
    <source>
        <dbReference type="Proteomes" id="UP001372338"/>
    </source>
</evidence>
<dbReference type="PROSITE" id="PS51879">
    <property type="entry name" value="RST"/>
    <property type="match status" value="1"/>
</dbReference>
<dbReference type="Pfam" id="PF12174">
    <property type="entry name" value="RST"/>
    <property type="match status" value="1"/>
</dbReference>
<organism evidence="4 5">
    <name type="scientific">Crotalaria pallida</name>
    <name type="common">Smooth rattlebox</name>
    <name type="synonym">Crotalaria striata</name>
    <dbReference type="NCBI Taxonomy" id="3830"/>
    <lineage>
        <taxon>Eukaryota</taxon>
        <taxon>Viridiplantae</taxon>
        <taxon>Streptophyta</taxon>
        <taxon>Embryophyta</taxon>
        <taxon>Tracheophyta</taxon>
        <taxon>Spermatophyta</taxon>
        <taxon>Magnoliopsida</taxon>
        <taxon>eudicotyledons</taxon>
        <taxon>Gunneridae</taxon>
        <taxon>Pentapetalae</taxon>
        <taxon>rosids</taxon>
        <taxon>fabids</taxon>
        <taxon>Fabales</taxon>
        <taxon>Fabaceae</taxon>
        <taxon>Papilionoideae</taxon>
        <taxon>50 kb inversion clade</taxon>
        <taxon>genistoids sensu lato</taxon>
        <taxon>core genistoids</taxon>
        <taxon>Crotalarieae</taxon>
        <taxon>Crotalaria</taxon>
    </lineage>
</organism>
<evidence type="ECO:0000256" key="2">
    <source>
        <dbReference type="ARBA" id="ARBA00023242"/>
    </source>
</evidence>
<dbReference type="PANTHER" id="PTHR32263:SF5">
    <property type="entry name" value="INACTIVE POLY [ADP-RIBOSE] POLYMERASE SRO1-RELATED"/>
    <property type="match status" value="1"/>
</dbReference>
<keyword evidence="2" id="KW-0539">Nucleus</keyword>
<comment type="subcellular location">
    <subcellularLocation>
        <location evidence="1">Nucleus</location>
    </subcellularLocation>
</comment>
<evidence type="ECO:0000256" key="1">
    <source>
        <dbReference type="ARBA" id="ARBA00004123"/>
    </source>
</evidence>
<gene>
    <name evidence="4" type="ORF">RIF29_36361</name>
</gene>
<dbReference type="PANTHER" id="PTHR32263">
    <property type="entry name" value="INACTIVE POLY [ADP-RIBOSE] POLYMERASE SRO4-RELATED"/>
    <property type="match status" value="1"/>
</dbReference>
<accession>A0AAN9EBD6</accession>
<evidence type="ECO:0000313" key="4">
    <source>
        <dbReference type="EMBL" id="KAK7252432.1"/>
    </source>
</evidence>
<proteinExistence type="predicted"/>
<evidence type="ECO:0000259" key="3">
    <source>
        <dbReference type="PROSITE" id="PS51879"/>
    </source>
</evidence>
<comment type="caution">
    <text evidence="4">The sequence shown here is derived from an EMBL/GenBank/DDBJ whole genome shotgun (WGS) entry which is preliminary data.</text>
</comment>
<sequence>MPFPLFFAAIKGKIPSKDMELIIMHYQEYKAKKMTREDFVLRLRLIVGDTLIRDTVTRLQCKIPTKPSCELKDSNVKMEG</sequence>
<dbReference type="InterPro" id="IPR022003">
    <property type="entry name" value="RST"/>
</dbReference>
<dbReference type="AlphaFoldDB" id="A0AAN9EBD6"/>
<name>A0AAN9EBD6_CROPI</name>